<dbReference type="EMBL" id="SACL01000004">
    <property type="protein sequence ID" value="RVT96126.1"/>
    <property type="molecule type" value="Genomic_DNA"/>
</dbReference>
<comment type="caution">
    <text evidence="1">The sequence shown here is derived from an EMBL/GenBank/DDBJ whole genome shotgun (WGS) entry which is preliminary data.</text>
</comment>
<organism evidence="1 2">
    <name type="scientific">Rhodovarius crocodyli</name>
    <dbReference type="NCBI Taxonomy" id="1979269"/>
    <lineage>
        <taxon>Bacteria</taxon>
        <taxon>Pseudomonadati</taxon>
        <taxon>Pseudomonadota</taxon>
        <taxon>Alphaproteobacteria</taxon>
        <taxon>Acetobacterales</taxon>
        <taxon>Roseomonadaceae</taxon>
        <taxon>Rhodovarius</taxon>
    </lineage>
</organism>
<accession>A0A437MES9</accession>
<proteinExistence type="predicted"/>
<dbReference type="OrthoDB" id="9918135at2"/>
<gene>
    <name evidence="1" type="ORF">EOD42_13475</name>
</gene>
<sequence>MTSVTMSLGPIFPANLPRVTPGRVTPDEMMGQHSLYYPLGAPLASLTMVLEASRAAPASEREPEARPPPIATVQERGAKLDISM</sequence>
<evidence type="ECO:0000313" key="1">
    <source>
        <dbReference type="EMBL" id="RVT96126.1"/>
    </source>
</evidence>
<protein>
    <submittedName>
        <fullName evidence="1">Uncharacterized protein</fullName>
    </submittedName>
</protein>
<keyword evidence="2" id="KW-1185">Reference proteome</keyword>
<dbReference type="Proteomes" id="UP000282957">
    <property type="component" value="Unassembled WGS sequence"/>
</dbReference>
<evidence type="ECO:0000313" key="2">
    <source>
        <dbReference type="Proteomes" id="UP000282957"/>
    </source>
</evidence>
<dbReference type="RefSeq" id="WP_127788059.1">
    <property type="nucleotide sequence ID" value="NZ_SACL01000004.1"/>
</dbReference>
<reference evidence="1 2" key="1">
    <citation type="submission" date="2019-01" db="EMBL/GenBank/DDBJ databases">
        <authorList>
            <person name="Chen W.-M."/>
        </authorList>
    </citation>
    <scope>NUCLEOTIDE SEQUENCE [LARGE SCALE GENOMIC DNA]</scope>
    <source>
        <strain evidence="1 2">CCP-6</strain>
    </source>
</reference>
<name>A0A437MES9_9PROT</name>
<dbReference type="AlphaFoldDB" id="A0A437MES9"/>